<sequence length="367" mass="41236">MESFVDNESVQVYQKYLFKQVIAQDPVMLEYIKNEEHVTQEKIEKLYNFYNSIKNKRTMLEIGKGVVRCVFITTKNIVCESDNDKQTTVGKLINSTKPIFKFIEPENISTKLTNDENLALINNLIKRETVGKEANIYMLIGTNMLMSMISSNIKGLFDGELSSAKVLSDLDVSNLYSKIVTNNGTTTNPTPKRQYSDNESDNAFSYTNKRARIDEEELGFYYKQQQQQVDDYQAESNYPILSPSVSVPSPSVSIPPLSPPLSVSSPPPLILSSPPPPLPQSSPPIVAAVAEDSPTSFDLNSIFENHQDTSSITADEEVSSVTTKRETKIKKLLDEFKISANQQPQQQHKIDNTEYTSTFGKLLSFEN</sequence>
<proteinExistence type="predicted"/>
<gene>
    <name evidence="2" type="ORF">HgNV_088</name>
</gene>
<dbReference type="Proteomes" id="UP000682645">
    <property type="component" value="Segment"/>
</dbReference>
<evidence type="ECO:0000256" key="1">
    <source>
        <dbReference type="SAM" id="MobiDB-lite"/>
    </source>
</evidence>
<dbReference type="EMBL" id="MK439999">
    <property type="protein sequence ID" value="QBB28693.1"/>
    <property type="molecule type" value="Genomic_DNA"/>
</dbReference>
<organism evidence="2 3">
    <name type="scientific">Homarus gammarus nudivirus</name>
    <dbReference type="NCBI Taxonomy" id="2509616"/>
    <lineage>
        <taxon>Viruses</taxon>
        <taxon>Viruses incertae sedis</taxon>
        <taxon>Naldaviricetes</taxon>
        <taxon>Lefavirales</taxon>
        <taxon>Nudiviridae</taxon>
        <taxon>Gammanudivirus</taxon>
        <taxon>Gammanudivirus hogammari</taxon>
    </lineage>
</organism>
<name>A0A411HBE7_9VIRU</name>
<reference evidence="2" key="1">
    <citation type="journal article" date="2019" name="Sci. Rep.">
        <title>The first clawed lobster virus Homarus gammarus nudivirus (HgNV n. sp.) expands the diversity of the Nudiviridae.</title>
        <authorList>
            <person name="Holt C.C."/>
            <person name="Stone M."/>
            <person name="Bass D."/>
            <person name="Bateman K.S."/>
            <person name="van Aerle R."/>
            <person name="Daniels C.L."/>
            <person name="van der Giezen M."/>
            <person name="Ross S.H."/>
            <person name="Hooper C."/>
            <person name="Stentiford G.D."/>
        </authorList>
    </citation>
    <scope>NUCLEOTIDE SEQUENCE</scope>
    <source>
        <strain evidence="2">52S104HLG2</strain>
    </source>
</reference>
<evidence type="ECO:0000313" key="2">
    <source>
        <dbReference type="EMBL" id="QBB28693.1"/>
    </source>
</evidence>
<accession>A0A411HBE7</accession>
<protein>
    <submittedName>
        <fullName evidence="2">Uncharacterized protein</fullName>
    </submittedName>
</protein>
<feature type="region of interest" description="Disordered" evidence="1">
    <location>
        <begin position="181"/>
        <end position="203"/>
    </location>
</feature>
<keyword evidence="3" id="KW-1185">Reference proteome</keyword>
<evidence type="ECO:0000313" key="3">
    <source>
        <dbReference type="Proteomes" id="UP000682645"/>
    </source>
</evidence>
<feature type="compositionally biased region" description="Low complexity" evidence="1">
    <location>
        <begin position="181"/>
        <end position="191"/>
    </location>
</feature>